<dbReference type="RefSeq" id="WP_073230837.1">
    <property type="nucleotide sequence ID" value="NZ_FQUQ01000002.1"/>
</dbReference>
<dbReference type="InterPro" id="IPR014284">
    <property type="entry name" value="RNA_pol_sigma-70_dom"/>
</dbReference>
<dbReference type="CDD" id="cd06171">
    <property type="entry name" value="Sigma70_r4"/>
    <property type="match status" value="1"/>
</dbReference>
<evidence type="ECO:0000313" key="7">
    <source>
        <dbReference type="EMBL" id="SHF29697.1"/>
    </source>
</evidence>
<evidence type="ECO:0000256" key="3">
    <source>
        <dbReference type="ARBA" id="ARBA00023082"/>
    </source>
</evidence>
<dbReference type="PANTHER" id="PTHR43133">
    <property type="entry name" value="RNA POLYMERASE ECF-TYPE SIGMA FACTO"/>
    <property type="match status" value="1"/>
</dbReference>
<dbReference type="Pfam" id="PF04542">
    <property type="entry name" value="Sigma70_r2"/>
    <property type="match status" value="1"/>
</dbReference>
<dbReference type="Gene3D" id="1.10.10.10">
    <property type="entry name" value="Winged helix-like DNA-binding domain superfamily/Winged helix DNA-binding domain"/>
    <property type="match status" value="1"/>
</dbReference>
<dbReference type="InterPro" id="IPR013249">
    <property type="entry name" value="RNA_pol_sigma70_r4_t2"/>
</dbReference>
<evidence type="ECO:0000259" key="6">
    <source>
        <dbReference type="Pfam" id="PF08281"/>
    </source>
</evidence>
<dbReference type="InterPro" id="IPR014327">
    <property type="entry name" value="RNA_pol_sigma70_bacteroid"/>
</dbReference>
<dbReference type="InterPro" id="IPR007627">
    <property type="entry name" value="RNA_pol_sigma70_r2"/>
</dbReference>
<dbReference type="SUPFAM" id="SSF88946">
    <property type="entry name" value="Sigma2 domain of RNA polymerase sigma factors"/>
    <property type="match status" value="1"/>
</dbReference>
<evidence type="ECO:0000256" key="4">
    <source>
        <dbReference type="ARBA" id="ARBA00023163"/>
    </source>
</evidence>
<dbReference type="NCBIfam" id="TIGR02937">
    <property type="entry name" value="sigma70-ECF"/>
    <property type="match status" value="1"/>
</dbReference>
<dbReference type="AlphaFoldDB" id="A0A1M5AHS4"/>
<reference evidence="8" key="1">
    <citation type="submission" date="2016-11" db="EMBL/GenBank/DDBJ databases">
        <authorList>
            <person name="Varghese N."/>
            <person name="Submissions S."/>
        </authorList>
    </citation>
    <scope>NUCLEOTIDE SEQUENCE [LARGE SCALE GENOMIC DNA]</scope>
    <source>
        <strain evidence="8">DSM 16990</strain>
    </source>
</reference>
<accession>A0A1M5AHS4</accession>
<dbReference type="InterPro" id="IPR039425">
    <property type="entry name" value="RNA_pol_sigma-70-like"/>
</dbReference>
<dbReference type="GO" id="GO:0016987">
    <property type="term" value="F:sigma factor activity"/>
    <property type="evidence" value="ECO:0007669"/>
    <property type="project" value="UniProtKB-KW"/>
</dbReference>
<evidence type="ECO:0000256" key="1">
    <source>
        <dbReference type="ARBA" id="ARBA00010641"/>
    </source>
</evidence>
<dbReference type="Proteomes" id="UP000184287">
    <property type="component" value="Unassembled WGS sequence"/>
</dbReference>
<organism evidence="7 8">
    <name type="scientific">Pedobacter caeni</name>
    <dbReference type="NCBI Taxonomy" id="288992"/>
    <lineage>
        <taxon>Bacteria</taxon>
        <taxon>Pseudomonadati</taxon>
        <taxon>Bacteroidota</taxon>
        <taxon>Sphingobacteriia</taxon>
        <taxon>Sphingobacteriales</taxon>
        <taxon>Sphingobacteriaceae</taxon>
        <taxon>Pedobacter</taxon>
    </lineage>
</organism>
<keyword evidence="2" id="KW-0805">Transcription regulation</keyword>
<evidence type="ECO:0000256" key="2">
    <source>
        <dbReference type="ARBA" id="ARBA00023015"/>
    </source>
</evidence>
<proteinExistence type="inferred from homology"/>
<dbReference type="GO" id="GO:0003677">
    <property type="term" value="F:DNA binding"/>
    <property type="evidence" value="ECO:0007669"/>
    <property type="project" value="InterPro"/>
</dbReference>
<comment type="similarity">
    <text evidence="1">Belongs to the sigma-70 factor family. ECF subfamily.</text>
</comment>
<dbReference type="GO" id="GO:0006352">
    <property type="term" value="P:DNA-templated transcription initiation"/>
    <property type="evidence" value="ECO:0007669"/>
    <property type="project" value="InterPro"/>
</dbReference>
<name>A0A1M5AHS4_9SPHI</name>
<dbReference type="InterPro" id="IPR013324">
    <property type="entry name" value="RNA_pol_sigma_r3/r4-like"/>
</dbReference>
<feature type="domain" description="RNA polymerase sigma factor 70 region 4 type 2" evidence="6">
    <location>
        <begin position="125"/>
        <end position="172"/>
    </location>
</feature>
<dbReference type="EMBL" id="FQUQ01000002">
    <property type="protein sequence ID" value="SHF29697.1"/>
    <property type="molecule type" value="Genomic_DNA"/>
</dbReference>
<evidence type="ECO:0000259" key="5">
    <source>
        <dbReference type="Pfam" id="PF04542"/>
    </source>
</evidence>
<keyword evidence="8" id="KW-1185">Reference proteome</keyword>
<dbReference type="OrthoDB" id="659569at2"/>
<dbReference type="Gene3D" id="1.10.1740.10">
    <property type="match status" value="1"/>
</dbReference>
<dbReference type="PANTHER" id="PTHR43133:SF46">
    <property type="entry name" value="RNA POLYMERASE SIGMA-70 FACTOR ECF SUBFAMILY"/>
    <property type="match status" value="1"/>
</dbReference>
<sequence length="195" mass="22632">MTIQHRLSDQELVALLKKGNQDAFTEIYDRYWRIMYGHVYKMLLDEEESKDVIQELFSALWINSDRVPDQLNLSGYLYVMAKNKVLNLIRKNKFQTAYLNSLSGFITEASTATMDQLNERDLAAAIEKEIQGLPPRMKEVFELSRKENLTYKEIAERLGTSEETVKKQMHNSIRSIKHRLKESGGAAVLLLTFLR</sequence>
<dbReference type="NCBIfam" id="TIGR02985">
    <property type="entry name" value="Sig70_bacteroi1"/>
    <property type="match status" value="1"/>
</dbReference>
<evidence type="ECO:0000313" key="8">
    <source>
        <dbReference type="Proteomes" id="UP000184287"/>
    </source>
</evidence>
<gene>
    <name evidence="7" type="ORF">SAMN04488522_102747</name>
</gene>
<keyword evidence="3" id="KW-0731">Sigma factor</keyword>
<dbReference type="STRING" id="288992.SAMN04488522_102747"/>
<dbReference type="InterPro" id="IPR013325">
    <property type="entry name" value="RNA_pol_sigma_r2"/>
</dbReference>
<feature type="domain" description="RNA polymerase sigma-70 region 2" evidence="5">
    <location>
        <begin position="27"/>
        <end position="93"/>
    </location>
</feature>
<dbReference type="Pfam" id="PF08281">
    <property type="entry name" value="Sigma70_r4_2"/>
    <property type="match status" value="1"/>
</dbReference>
<dbReference type="InterPro" id="IPR036388">
    <property type="entry name" value="WH-like_DNA-bd_sf"/>
</dbReference>
<dbReference type="SUPFAM" id="SSF88659">
    <property type="entry name" value="Sigma3 and sigma4 domains of RNA polymerase sigma factors"/>
    <property type="match status" value="1"/>
</dbReference>
<keyword evidence="4" id="KW-0804">Transcription</keyword>
<protein>
    <submittedName>
        <fullName evidence="7">RNA polymerase sigma-70 factor, ECF subfamily</fullName>
    </submittedName>
</protein>